<dbReference type="Proteomes" id="UP000275846">
    <property type="component" value="Unassembled WGS sequence"/>
</dbReference>
<evidence type="ECO:0000313" key="1">
    <source>
        <dbReference type="EMBL" id="VDL99350.1"/>
    </source>
</evidence>
<evidence type="ECO:0000313" key="3">
    <source>
        <dbReference type="WBParaSite" id="SSLN_0001346601-mRNA-1"/>
    </source>
</evidence>
<reference evidence="1 2" key="2">
    <citation type="submission" date="2018-11" db="EMBL/GenBank/DDBJ databases">
        <authorList>
            <consortium name="Pathogen Informatics"/>
        </authorList>
    </citation>
    <scope>NUCLEOTIDE SEQUENCE [LARGE SCALE GENOMIC DNA]</scope>
    <source>
        <strain evidence="1 2">NST_G2</strain>
    </source>
</reference>
<reference evidence="3" key="1">
    <citation type="submission" date="2016-06" db="UniProtKB">
        <authorList>
            <consortium name="WormBaseParasite"/>
        </authorList>
    </citation>
    <scope>IDENTIFICATION</scope>
</reference>
<sequence length="133" mass="14428">MLEQDAHKYREVARIQHAVAAPSQLDLPQHGVDAEDSGPIQDFRVRDSVLPFPLHYSAGAAEMEMIQLPGLARVDDPGLCAVKKCRQDDDHVHLQLGVQVNTAAIPHGCLQSAEGLTGFRDSLGNLVIDSRVA</sequence>
<evidence type="ECO:0000313" key="2">
    <source>
        <dbReference type="Proteomes" id="UP000275846"/>
    </source>
</evidence>
<accession>A0A183T917</accession>
<gene>
    <name evidence="1" type="ORF">SSLN_LOCUS12965</name>
</gene>
<dbReference type="WBParaSite" id="SSLN_0001346601-mRNA-1">
    <property type="protein sequence ID" value="SSLN_0001346601-mRNA-1"/>
    <property type="gene ID" value="SSLN_0001346601"/>
</dbReference>
<dbReference type="EMBL" id="UYSU01037679">
    <property type="protein sequence ID" value="VDL99350.1"/>
    <property type="molecule type" value="Genomic_DNA"/>
</dbReference>
<proteinExistence type="predicted"/>
<name>A0A183T917_SCHSO</name>
<keyword evidence="2" id="KW-1185">Reference proteome</keyword>
<organism evidence="3">
    <name type="scientific">Schistocephalus solidus</name>
    <name type="common">Tapeworm</name>
    <dbReference type="NCBI Taxonomy" id="70667"/>
    <lineage>
        <taxon>Eukaryota</taxon>
        <taxon>Metazoa</taxon>
        <taxon>Spiralia</taxon>
        <taxon>Lophotrochozoa</taxon>
        <taxon>Platyhelminthes</taxon>
        <taxon>Cestoda</taxon>
        <taxon>Eucestoda</taxon>
        <taxon>Diphyllobothriidea</taxon>
        <taxon>Diphyllobothriidae</taxon>
        <taxon>Schistocephalus</taxon>
    </lineage>
</organism>
<protein>
    <submittedName>
        <fullName evidence="1 3">Uncharacterized protein</fullName>
    </submittedName>
</protein>
<dbReference type="OrthoDB" id="1920064at2759"/>
<dbReference type="AlphaFoldDB" id="A0A183T917"/>